<dbReference type="Proteomes" id="UP000663846">
    <property type="component" value="Unassembled WGS sequence"/>
</dbReference>
<reference evidence="3" key="1">
    <citation type="submission" date="2021-01" db="EMBL/GenBank/DDBJ databases">
        <authorList>
            <person name="Kaushik A."/>
        </authorList>
    </citation>
    <scope>NUCLEOTIDE SEQUENCE</scope>
    <source>
        <strain evidence="3">AG1-1C</strain>
    </source>
</reference>
<feature type="compositionally biased region" description="Basic and acidic residues" evidence="1">
    <location>
        <begin position="242"/>
        <end position="252"/>
    </location>
</feature>
<organism evidence="3 4">
    <name type="scientific">Rhizoctonia solani</name>
    <dbReference type="NCBI Taxonomy" id="456999"/>
    <lineage>
        <taxon>Eukaryota</taxon>
        <taxon>Fungi</taxon>
        <taxon>Dikarya</taxon>
        <taxon>Basidiomycota</taxon>
        <taxon>Agaricomycotina</taxon>
        <taxon>Agaricomycetes</taxon>
        <taxon>Cantharellales</taxon>
        <taxon>Ceratobasidiaceae</taxon>
        <taxon>Rhizoctonia</taxon>
    </lineage>
</organism>
<evidence type="ECO:0000313" key="3">
    <source>
        <dbReference type="EMBL" id="CAE6471884.1"/>
    </source>
</evidence>
<accession>A0A8H3GXX3</accession>
<evidence type="ECO:0000259" key="2">
    <source>
        <dbReference type="Pfam" id="PF17667"/>
    </source>
</evidence>
<dbReference type="PANTHER" id="PTHR38248">
    <property type="entry name" value="FUNK1 6"/>
    <property type="match status" value="1"/>
</dbReference>
<dbReference type="Pfam" id="PF17667">
    <property type="entry name" value="Pkinase_fungal"/>
    <property type="match status" value="1"/>
</dbReference>
<dbReference type="InterPro" id="IPR040976">
    <property type="entry name" value="Pkinase_fungal"/>
</dbReference>
<feature type="domain" description="Fungal-type protein kinase" evidence="2">
    <location>
        <begin position="18"/>
        <end position="195"/>
    </location>
</feature>
<proteinExistence type="predicted"/>
<gene>
    <name evidence="3" type="ORF">RDB_LOCUS176650</name>
</gene>
<dbReference type="EMBL" id="CAJMWS010001035">
    <property type="protein sequence ID" value="CAE6471884.1"/>
    <property type="molecule type" value="Genomic_DNA"/>
</dbReference>
<feature type="region of interest" description="Disordered" evidence="1">
    <location>
        <begin position="242"/>
        <end position="290"/>
    </location>
</feature>
<protein>
    <recommendedName>
        <fullName evidence="2">Fungal-type protein kinase domain-containing protein</fullName>
    </recommendedName>
</protein>
<sequence length="466" mass="52546">MRQTDSNKPEWEEVPAARDYVLKLIWRDPNKRLEGEVLKRLGGAYGVAEYLWHSDKLKQGAACHEPSATTCEQCQDATPVQPVQQASNLGDIDIEVPEEEQEGKEPQYIEVDTDIYTEELCTARAPRIYSWMLLLSVGRLLLTARDTRELLEAILDGILGYWHTLNRGILHRDISDGNVLIAVPGQSPPVPEFLERSEELLQNIVAKLSRNSRGFLRDYDLYSSHSGLGPWFFSQSSRRKGREPDLLTREDDSTLEVGPDLKRRKYNNPSSLSPIGEGQSRDQGPSEDPSWLRPAISGGKWYGSIDFCTGAPTFMSSRVLQIEPGEHYEHHFTDDLESFFWLIYWCIVQHTDPNRAPNKASIKLLDQPDPSDMKLETLAIVKHGVLGRCSNGAIYKDLESCKNTWVDDPAVARLIQQLGSHFSGVNDITCTRSVSRFKPEDQFPKVVGVILKAPEEMNSDSETSCT</sequence>
<evidence type="ECO:0000256" key="1">
    <source>
        <dbReference type="SAM" id="MobiDB-lite"/>
    </source>
</evidence>
<name>A0A8H3GXX3_9AGAM</name>
<comment type="caution">
    <text evidence="3">The sequence shown here is derived from an EMBL/GenBank/DDBJ whole genome shotgun (WGS) entry which is preliminary data.</text>
</comment>
<dbReference type="PANTHER" id="PTHR38248:SF2">
    <property type="entry name" value="FUNK1 11"/>
    <property type="match status" value="1"/>
</dbReference>
<dbReference type="AlphaFoldDB" id="A0A8H3GXX3"/>
<evidence type="ECO:0000313" key="4">
    <source>
        <dbReference type="Proteomes" id="UP000663846"/>
    </source>
</evidence>